<dbReference type="PANTHER" id="PTHR33121">
    <property type="entry name" value="CYCLIC DI-GMP PHOSPHODIESTERASE PDEF"/>
    <property type="match status" value="1"/>
</dbReference>
<feature type="region of interest" description="Disordered" evidence="2">
    <location>
        <begin position="266"/>
        <end position="295"/>
    </location>
</feature>
<dbReference type="PROSITE" id="PS50883">
    <property type="entry name" value="EAL"/>
    <property type="match status" value="1"/>
</dbReference>
<dbReference type="SUPFAM" id="SSF54631">
    <property type="entry name" value="CBS-domain pair"/>
    <property type="match status" value="1"/>
</dbReference>
<name>A0A9D9HN69_9SPIR</name>
<dbReference type="InterPro" id="IPR036457">
    <property type="entry name" value="PPM-type-like_dom_sf"/>
</dbReference>
<feature type="compositionally biased region" description="Polar residues" evidence="2">
    <location>
        <begin position="278"/>
        <end position="294"/>
    </location>
</feature>
<dbReference type="CDD" id="cd01948">
    <property type="entry name" value="EAL"/>
    <property type="match status" value="1"/>
</dbReference>
<dbReference type="SMART" id="SM00052">
    <property type="entry name" value="EAL"/>
    <property type="match status" value="1"/>
</dbReference>
<accession>A0A9D9HN69</accession>
<dbReference type="Pfam" id="PF07228">
    <property type="entry name" value="SpoIIE"/>
    <property type="match status" value="1"/>
</dbReference>
<dbReference type="AlphaFoldDB" id="A0A9D9HN69"/>
<dbReference type="InterPro" id="IPR035919">
    <property type="entry name" value="EAL_sf"/>
</dbReference>
<dbReference type="InterPro" id="IPR050706">
    <property type="entry name" value="Cyclic-di-GMP_PDE-like"/>
</dbReference>
<reference evidence="5" key="2">
    <citation type="journal article" date="2021" name="PeerJ">
        <title>Extensive microbial diversity within the chicken gut microbiome revealed by metagenomics and culture.</title>
        <authorList>
            <person name="Gilroy R."/>
            <person name="Ravi A."/>
            <person name="Getino M."/>
            <person name="Pursley I."/>
            <person name="Horton D.L."/>
            <person name="Alikhan N.F."/>
            <person name="Baker D."/>
            <person name="Gharbi K."/>
            <person name="Hall N."/>
            <person name="Watson M."/>
            <person name="Adriaenssens E.M."/>
            <person name="Foster-Nyarko E."/>
            <person name="Jarju S."/>
            <person name="Secka A."/>
            <person name="Antonio M."/>
            <person name="Oren A."/>
            <person name="Chaudhuri R.R."/>
            <person name="La Ragione R."/>
            <person name="Hildebrand F."/>
            <person name="Pallen M.J."/>
        </authorList>
    </citation>
    <scope>NUCLEOTIDE SEQUENCE</scope>
    <source>
        <strain evidence="5">10532</strain>
    </source>
</reference>
<feature type="domain" description="EAL" evidence="3">
    <location>
        <begin position="1"/>
        <end position="263"/>
    </location>
</feature>
<dbReference type="SUPFAM" id="SSF141868">
    <property type="entry name" value="EAL domain-like"/>
    <property type="match status" value="1"/>
</dbReference>
<dbReference type="InterPro" id="IPR001932">
    <property type="entry name" value="PPM-type_phosphatase-like_dom"/>
</dbReference>
<evidence type="ECO:0000259" key="3">
    <source>
        <dbReference type="PROSITE" id="PS50883"/>
    </source>
</evidence>
<dbReference type="Proteomes" id="UP000823638">
    <property type="component" value="Unassembled WGS sequence"/>
</dbReference>
<sequence length="695" mass="77405">MTVEKLIKKDCLYPVYQPVVSLENGDIYGYEALTRIDTAKLPAFEKQSKMEGISIEELSCNIENLFIIAEKQGLLWELEKHTRKSALKIAKAMGLRHKLFLNVSPDLIHAQGFKDGFTQKRLEKYRINPEDILFEITERTSIKDISGFKETLNHYKSQKFKIGIDDMGQAYSGLQLLCSINPDFIKIDLNIIRNINSDKIKQSLVKSLVEFCSTAGINLIAEGIETTGELETVIDLGVKYGQGFLIGKPARILGKPEPEACGIINRKRKEKPVKTEAKTNPPNSENNLTPSVSGSGHPIETLATEGITVSPETPATEVLNILHLHTDCQLIAVVDKDQKVLGVMPRNILFDFFGGQFGFSLNGKKKIKELMETEFLFADASEPVDITASKVTARDDSHLYTPVVITKKGKYIGIVTIKDLLYSIVSVEVTERTLEISRKNKQLQTQQIMAERDMKMAELVQKSFYPSKAPQTGKWDSAFIFRPMASVSGDVYDFYYDNFGELQGISLFDVSGHGVASGLVGILAKSISANTFLEQESKPLEELFAGLNEHLIREKGSVENYLTGLLIRVKDNEIEYVNGGHTDVFIRNKDGVSILGDQESKGHFLGIQDLPMECKTVKKELSPGDTLLLYTDCLIESRNLAGDEMGEDRLKDIFGKISDGSAGEMLDELDGIFEAFTEAVPLRDDLTILVLKYKG</sequence>
<dbReference type="InterPro" id="IPR000644">
    <property type="entry name" value="CBS_dom"/>
</dbReference>
<evidence type="ECO:0000259" key="4">
    <source>
        <dbReference type="PROSITE" id="PS51371"/>
    </source>
</evidence>
<dbReference type="PROSITE" id="PS51371">
    <property type="entry name" value="CBS"/>
    <property type="match status" value="1"/>
</dbReference>
<gene>
    <name evidence="5" type="ORF">IAA81_01870</name>
</gene>
<comment type="caution">
    <text evidence="5">The sequence shown here is derived from an EMBL/GenBank/DDBJ whole genome shotgun (WGS) entry which is preliminary data.</text>
</comment>
<dbReference type="Gene3D" id="3.60.40.10">
    <property type="entry name" value="PPM-type phosphatase domain"/>
    <property type="match status" value="1"/>
</dbReference>
<keyword evidence="1" id="KW-0129">CBS domain</keyword>
<reference evidence="5" key="1">
    <citation type="submission" date="2020-10" db="EMBL/GenBank/DDBJ databases">
        <authorList>
            <person name="Gilroy R."/>
        </authorList>
    </citation>
    <scope>NUCLEOTIDE SEQUENCE</scope>
    <source>
        <strain evidence="5">10532</strain>
    </source>
</reference>
<evidence type="ECO:0000256" key="1">
    <source>
        <dbReference type="PROSITE-ProRule" id="PRU00703"/>
    </source>
</evidence>
<dbReference type="Pfam" id="PF00563">
    <property type="entry name" value="EAL"/>
    <property type="match status" value="1"/>
</dbReference>
<dbReference type="InterPro" id="IPR046342">
    <property type="entry name" value="CBS_dom_sf"/>
</dbReference>
<protein>
    <submittedName>
        <fullName evidence="5">EAL domain-containing protein</fullName>
    </submittedName>
</protein>
<dbReference type="Gene3D" id="3.20.20.450">
    <property type="entry name" value="EAL domain"/>
    <property type="match status" value="1"/>
</dbReference>
<dbReference type="PANTHER" id="PTHR33121:SF76">
    <property type="entry name" value="SIGNALING PROTEIN"/>
    <property type="match status" value="1"/>
</dbReference>
<dbReference type="SMART" id="SM00331">
    <property type="entry name" value="PP2C_SIG"/>
    <property type="match status" value="1"/>
</dbReference>
<dbReference type="Pfam" id="PF00571">
    <property type="entry name" value="CBS"/>
    <property type="match status" value="2"/>
</dbReference>
<evidence type="ECO:0000313" key="5">
    <source>
        <dbReference type="EMBL" id="MBO8456958.1"/>
    </source>
</evidence>
<evidence type="ECO:0000256" key="2">
    <source>
        <dbReference type="SAM" id="MobiDB-lite"/>
    </source>
</evidence>
<dbReference type="Gene3D" id="3.10.580.10">
    <property type="entry name" value="CBS-domain"/>
    <property type="match status" value="1"/>
</dbReference>
<evidence type="ECO:0000313" key="6">
    <source>
        <dbReference type="Proteomes" id="UP000823638"/>
    </source>
</evidence>
<dbReference type="EMBL" id="JADIMM010000023">
    <property type="protein sequence ID" value="MBO8456958.1"/>
    <property type="molecule type" value="Genomic_DNA"/>
</dbReference>
<dbReference type="GO" id="GO:0071111">
    <property type="term" value="F:cyclic-guanylate-specific phosphodiesterase activity"/>
    <property type="evidence" value="ECO:0007669"/>
    <property type="project" value="InterPro"/>
</dbReference>
<proteinExistence type="predicted"/>
<organism evidence="5 6">
    <name type="scientific">Candidatus Gallitreponema excrementavium</name>
    <dbReference type="NCBI Taxonomy" id="2840840"/>
    <lineage>
        <taxon>Bacteria</taxon>
        <taxon>Pseudomonadati</taxon>
        <taxon>Spirochaetota</taxon>
        <taxon>Spirochaetia</taxon>
        <taxon>Spirochaetales</taxon>
        <taxon>Candidatus Gallitreponema</taxon>
    </lineage>
</organism>
<dbReference type="InterPro" id="IPR001633">
    <property type="entry name" value="EAL_dom"/>
</dbReference>
<feature type="domain" description="CBS" evidence="4">
    <location>
        <begin position="371"/>
        <end position="431"/>
    </location>
</feature>